<comment type="similarity">
    <text evidence="1">Belongs to the malic enzymes family.</text>
</comment>
<dbReference type="SUPFAM" id="SSF51735">
    <property type="entry name" value="NAD(P)-binding Rossmann-fold domains"/>
    <property type="match status" value="1"/>
</dbReference>
<evidence type="ECO:0000256" key="1">
    <source>
        <dbReference type="ARBA" id="ARBA00008785"/>
    </source>
</evidence>
<accession>A0AAD4K1A2</accession>
<protein>
    <recommendedName>
        <fullName evidence="7">NADP-dependent malic enzyme</fullName>
    </recommendedName>
</protein>
<reference evidence="5" key="1">
    <citation type="journal article" date="2021" name="Mol. Ecol. Resour.">
        <title>Phylogenomic analyses of the genus Drosophila reveals genomic signals of climate adaptation.</title>
        <authorList>
            <person name="Li F."/>
            <person name="Rane R.V."/>
            <person name="Luria V."/>
            <person name="Xiong Z."/>
            <person name="Chen J."/>
            <person name="Li Z."/>
            <person name="Catullo R.A."/>
            <person name="Griffin P.C."/>
            <person name="Schiffer M."/>
            <person name="Pearce S."/>
            <person name="Lee S.F."/>
            <person name="McElroy K."/>
            <person name="Stocker A."/>
            <person name="Shirriffs J."/>
            <person name="Cockerell F."/>
            <person name="Coppin C."/>
            <person name="Sgro C.M."/>
            <person name="Karger A."/>
            <person name="Cain J.W."/>
            <person name="Weber J.A."/>
            <person name="Santpere G."/>
            <person name="Kirschner M.W."/>
            <person name="Hoffmann A.A."/>
            <person name="Oakeshott J.G."/>
            <person name="Zhang G."/>
        </authorList>
    </citation>
    <scope>NUCLEOTIDE SEQUENCE</scope>
    <source>
        <strain evidence="5">BGI-SZ-2011g</strain>
    </source>
</reference>
<comment type="cofactor">
    <cofactor evidence="2">
        <name>Mg(2+)</name>
        <dbReference type="ChEBI" id="CHEBI:18420"/>
    </cofactor>
    <cofactor evidence="2">
        <name>Mn(2+)</name>
        <dbReference type="ChEBI" id="CHEBI:29035"/>
    </cofactor>
    <text evidence="2">Divalent metal cations. Prefers magnesium or manganese.</text>
</comment>
<dbReference type="Proteomes" id="UP001200034">
    <property type="component" value="Unassembled WGS sequence"/>
</dbReference>
<feature type="domain" description="Malic enzyme N-terminal" evidence="4">
    <location>
        <begin position="108"/>
        <end position="290"/>
    </location>
</feature>
<sequence length="608" mass="69336">MHGKRKQVEQCAAKKEKLSIEDLSRSTDNFWRSDMTVSPSEMSGRKFLRYRNYNKGLAFTHRERQLLSIQGLMPWKVLSMEQQIEGLTTYFLSLNNRLAKYIFLTDLEARNRTLFYALLMSHQDMFIKVFANAVTGDLVKQYSDLYTAHRGMFITYLDRGHIYSVLRNWPQVKSVRCLIVTNGRSVLSWGDQGVNGTPVINYKMYSNVVHGGIDPRFILPITLDVGTDNEQLLASHQYCGVRQKRISKEEFDDFFEEFTSAVLRLFGSRSIIQTKDFGASEALNNLALYRHQQCITDIDLQYLGACGLAGIFGALQITQVAFKDNVLLFHGATSFCIGMANMCVAHLKRMGMNDSAARSNIWFYDTKGLVVHNRREPFDSELVEDFQQLHEPVEGLVESIDTVKPNILIGFGLGERAFTKDVLRAMERSTEHPIIFAMSRPQELMECTPEDAFVYTKGRCIFISSIKLPPIKYANKVYQPGYCSGDYIISGLTLGVMLSGMSTVPDETFLVAAERLASLVWPSDLQMRDVYAPVRKLRLINLQIADAVLSFAYRRSLASLFPEPANSMHYIQSKLYNISYESIISKTYCMQDYKIATDESQSYYKEPI</sequence>
<dbReference type="Pfam" id="PF03949">
    <property type="entry name" value="Malic_M"/>
    <property type="match status" value="1"/>
</dbReference>
<dbReference type="GO" id="GO:0046872">
    <property type="term" value="F:metal ion binding"/>
    <property type="evidence" value="ECO:0007669"/>
    <property type="project" value="UniProtKB-KW"/>
</dbReference>
<dbReference type="SMART" id="SM00919">
    <property type="entry name" value="Malic_M"/>
    <property type="match status" value="1"/>
</dbReference>
<dbReference type="GO" id="GO:0005739">
    <property type="term" value="C:mitochondrion"/>
    <property type="evidence" value="ECO:0007669"/>
    <property type="project" value="TreeGrafter"/>
</dbReference>
<dbReference type="InterPro" id="IPR012302">
    <property type="entry name" value="Malic_NAD-bd"/>
</dbReference>
<dbReference type="InterPro" id="IPR037062">
    <property type="entry name" value="Malic_N_dom_sf"/>
</dbReference>
<dbReference type="InterPro" id="IPR012301">
    <property type="entry name" value="Malic_N_dom"/>
</dbReference>
<dbReference type="PANTHER" id="PTHR23406:SF80">
    <property type="entry name" value="GH17657P-RELATED"/>
    <property type="match status" value="1"/>
</dbReference>
<evidence type="ECO:0000313" key="5">
    <source>
        <dbReference type="EMBL" id="KAH8371740.1"/>
    </source>
</evidence>
<dbReference type="EMBL" id="JAJJHW010002585">
    <property type="protein sequence ID" value="KAH8371740.1"/>
    <property type="molecule type" value="Genomic_DNA"/>
</dbReference>
<dbReference type="SMART" id="SM01274">
    <property type="entry name" value="malic"/>
    <property type="match status" value="1"/>
</dbReference>
<evidence type="ECO:0000313" key="6">
    <source>
        <dbReference type="Proteomes" id="UP001200034"/>
    </source>
</evidence>
<feature type="binding site" evidence="2">
    <location>
        <position position="276"/>
    </location>
    <ligand>
        <name>a divalent metal cation</name>
        <dbReference type="ChEBI" id="CHEBI:60240"/>
    </ligand>
</feature>
<keyword evidence="6" id="KW-1185">Reference proteome</keyword>
<evidence type="ECO:0000259" key="4">
    <source>
        <dbReference type="SMART" id="SM01274"/>
    </source>
</evidence>
<dbReference type="Pfam" id="PF00390">
    <property type="entry name" value="malic"/>
    <property type="match status" value="1"/>
</dbReference>
<dbReference type="PIRSF" id="PIRSF000106">
    <property type="entry name" value="ME"/>
    <property type="match status" value="1"/>
</dbReference>
<dbReference type="Gene3D" id="3.40.50.720">
    <property type="entry name" value="NAD(P)-binding Rossmann-like Domain"/>
    <property type="match status" value="1"/>
</dbReference>
<dbReference type="Gene3D" id="3.40.50.10380">
    <property type="entry name" value="Malic enzyme, N-terminal domain"/>
    <property type="match status" value="1"/>
</dbReference>
<dbReference type="PANTHER" id="PTHR23406">
    <property type="entry name" value="MALIC ENZYME-RELATED"/>
    <property type="match status" value="1"/>
</dbReference>
<dbReference type="InterPro" id="IPR036291">
    <property type="entry name" value="NAD(P)-bd_dom_sf"/>
</dbReference>
<dbReference type="GO" id="GO:0006108">
    <property type="term" value="P:malate metabolic process"/>
    <property type="evidence" value="ECO:0007669"/>
    <property type="project" value="TreeGrafter"/>
</dbReference>
<evidence type="ECO:0000256" key="2">
    <source>
        <dbReference type="PIRSR" id="PIRSR000106-3"/>
    </source>
</evidence>
<dbReference type="InterPro" id="IPR001891">
    <property type="entry name" value="Malic_OxRdtase"/>
</dbReference>
<dbReference type="AlphaFoldDB" id="A0AAD4K1A2"/>
<dbReference type="GO" id="GO:0004473">
    <property type="term" value="F:malate dehydrogenase (decarboxylating) (NADP+) activity"/>
    <property type="evidence" value="ECO:0007669"/>
    <property type="project" value="TreeGrafter"/>
</dbReference>
<evidence type="ECO:0008006" key="7">
    <source>
        <dbReference type="Google" id="ProtNLM"/>
    </source>
</evidence>
<dbReference type="SUPFAM" id="SSF53223">
    <property type="entry name" value="Aminoacid dehydrogenase-like, N-terminal domain"/>
    <property type="match status" value="1"/>
</dbReference>
<keyword evidence="2" id="KW-0479">Metal-binding</keyword>
<dbReference type="InterPro" id="IPR046346">
    <property type="entry name" value="Aminoacid_DH-like_N_sf"/>
</dbReference>
<dbReference type="GO" id="GO:0051287">
    <property type="term" value="F:NAD binding"/>
    <property type="evidence" value="ECO:0007669"/>
    <property type="project" value="InterPro"/>
</dbReference>
<dbReference type="NCBIfam" id="NF010052">
    <property type="entry name" value="PRK13529.1"/>
    <property type="match status" value="1"/>
</dbReference>
<proteinExistence type="inferred from homology"/>
<comment type="caution">
    <text evidence="5">The sequence shown here is derived from an EMBL/GenBank/DDBJ whole genome shotgun (WGS) entry which is preliminary data.</text>
</comment>
<organism evidence="5 6">
    <name type="scientific">Drosophila rubida</name>
    <dbReference type="NCBI Taxonomy" id="30044"/>
    <lineage>
        <taxon>Eukaryota</taxon>
        <taxon>Metazoa</taxon>
        <taxon>Ecdysozoa</taxon>
        <taxon>Arthropoda</taxon>
        <taxon>Hexapoda</taxon>
        <taxon>Insecta</taxon>
        <taxon>Pterygota</taxon>
        <taxon>Neoptera</taxon>
        <taxon>Endopterygota</taxon>
        <taxon>Diptera</taxon>
        <taxon>Brachycera</taxon>
        <taxon>Muscomorpha</taxon>
        <taxon>Ephydroidea</taxon>
        <taxon>Drosophilidae</taxon>
        <taxon>Drosophila</taxon>
    </lineage>
</organism>
<feature type="domain" description="Malic enzyme NAD-binding" evidence="3">
    <location>
        <begin position="304"/>
        <end position="553"/>
    </location>
</feature>
<feature type="binding site" evidence="2">
    <location>
        <position position="299"/>
    </location>
    <ligand>
        <name>a divalent metal cation</name>
        <dbReference type="ChEBI" id="CHEBI:60240"/>
    </ligand>
</feature>
<name>A0AAD4K1A2_9MUSC</name>
<dbReference type="PRINTS" id="PR00072">
    <property type="entry name" value="MALOXRDTASE"/>
</dbReference>
<gene>
    <name evidence="5" type="ORF">KR093_008760</name>
</gene>
<evidence type="ECO:0000259" key="3">
    <source>
        <dbReference type="SMART" id="SM00919"/>
    </source>
</evidence>